<evidence type="ECO:0000256" key="5">
    <source>
        <dbReference type="ARBA" id="ARBA00011901"/>
    </source>
</evidence>
<dbReference type="PANTHER" id="PTHR30417">
    <property type="entry name" value="N-ACETYLMURAMOYL-L-ALANINE AMIDASE AMID"/>
    <property type="match status" value="1"/>
</dbReference>
<dbReference type="Proteomes" id="UP000287330">
    <property type="component" value="Unassembled WGS sequence"/>
</dbReference>
<evidence type="ECO:0000256" key="12">
    <source>
        <dbReference type="ARBA" id="ARBA00042615"/>
    </source>
</evidence>
<keyword evidence="10" id="KW-0961">Cell wall biogenesis/degradation</keyword>
<reference evidence="15" key="1">
    <citation type="journal article" date="2018" name="Front. Microbiol.">
        <title>Genome-Based Analysis Reveals the Taxonomy and Diversity of the Family Idiomarinaceae.</title>
        <authorList>
            <person name="Liu Y."/>
            <person name="Lai Q."/>
            <person name="Shao Z."/>
        </authorList>
    </citation>
    <scope>NUCLEOTIDE SEQUENCE [LARGE SCALE GENOMIC DNA]</scope>
    <source>
        <strain evidence="15">F23</strain>
    </source>
</reference>
<evidence type="ECO:0000313" key="14">
    <source>
        <dbReference type="EMBL" id="RUO55211.1"/>
    </source>
</evidence>
<dbReference type="Gene3D" id="3.40.80.10">
    <property type="entry name" value="Peptidoglycan recognition protein-like"/>
    <property type="match status" value="1"/>
</dbReference>
<dbReference type="OrthoDB" id="9794842at2"/>
<comment type="similarity">
    <text evidence="4">Belongs to the N-acetylmuramoyl-L-alanine amidase 2 family.</text>
</comment>
<evidence type="ECO:0000256" key="7">
    <source>
        <dbReference type="ARBA" id="ARBA00022723"/>
    </source>
</evidence>
<dbReference type="Pfam" id="PF01510">
    <property type="entry name" value="Amidase_2"/>
    <property type="match status" value="1"/>
</dbReference>
<feature type="domain" description="N-acetylmuramoyl-L-alanine amidase" evidence="13">
    <location>
        <begin position="33"/>
        <end position="184"/>
    </location>
</feature>
<comment type="subcellular location">
    <subcellularLocation>
        <location evidence="3">Cytoplasm</location>
    </subcellularLocation>
</comment>
<dbReference type="GO" id="GO:0008745">
    <property type="term" value="F:N-acetylmuramoyl-L-alanine amidase activity"/>
    <property type="evidence" value="ECO:0007669"/>
    <property type="project" value="UniProtKB-EC"/>
</dbReference>
<evidence type="ECO:0000256" key="11">
    <source>
        <dbReference type="ARBA" id="ARBA00039257"/>
    </source>
</evidence>
<dbReference type="EC" id="3.5.1.28" evidence="5"/>
<organism evidence="14 15">
    <name type="scientific">Idiomarina fontislapidosi</name>
    <dbReference type="NCBI Taxonomy" id="263723"/>
    <lineage>
        <taxon>Bacteria</taxon>
        <taxon>Pseudomonadati</taxon>
        <taxon>Pseudomonadota</taxon>
        <taxon>Gammaproteobacteria</taxon>
        <taxon>Alteromonadales</taxon>
        <taxon>Idiomarinaceae</taxon>
        <taxon>Idiomarina</taxon>
    </lineage>
</organism>
<dbReference type="GO" id="GO:0071555">
    <property type="term" value="P:cell wall organization"/>
    <property type="evidence" value="ECO:0007669"/>
    <property type="project" value="UniProtKB-KW"/>
</dbReference>
<keyword evidence="8" id="KW-0378">Hydrolase</keyword>
<dbReference type="EMBL" id="PIPV01000004">
    <property type="protein sequence ID" value="RUO55211.1"/>
    <property type="molecule type" value="Genomic_DNA"/>
</dbReference>
<dbReference type="AlphaFoldDB" id="A0A432Y2Q3"/>
<keyword evidence="15" id="KW-1185">Reference proteome</keyword>
<evidence type="ECO:0000313" key="15">
    <source>
        <dbReference type="Proteomes" id="UP000287330"/>
    </source>
</evidence>
<keyword evidence="6" id="KW-0963">Cytoplasm</keyword>
<dbReference type="InterPro" id="IPR036505">
    <property type="entry name" value="Amidase/PGRP_sf"/>
</dbReference>
<dbReference type="CDD" id="cd06583">
    <property type="entry name" value="PGRP"/>
    <property type="match status" value="1"/>
</dbReference>
<dbReference type="PANTHER" id="PTHR30417:SF4">
    <property type="entry name" value="1,6-ANHYDRO-N-ACETYLMURAMYL-L-ALANINE AMIDASE AMPD"/>
    <property type="match status" value="1"/>
</dbReference>
<dbReference type="RefSeq" id="WP_110574249.1">
    <property type="nucleotide sequence ID" value="NZ_PIPV01000004.1"/>
</dbReference>
<dbReference type="GO" id="GO:0009253">
    <property type="term" value="P:peptidoglycan catabolic process"/>
    <property type="evidence" value="ECO:0007669"/>
    <property type="project" value="InterPro"/>
</dbReference>
<dbReference type="NCBIfam" id="NF008758">
    <property type="entry name" value="PRK11789.1"/>
    <property type="match status" value="1"/>
</dbReference>
<evidence type="ECO:0000256" key="9">
    <source>
        <dbReference type="ARBA" id="ARBA00022833"/>
    </source>
</evidence>
<accession>A0A432Y2Q3</accession>
<comment type="caution">
    <text evidence="14">The sequence shown here is derived from an EMBL/GenBank/DDBJ whole genome shotgun (WGS) entry which is preliminary data.</text>
</comment>
<evidence type="ECO:0000256" key="2">
    <source>
        <dbReference type="ARBA" id="ARBA00001947"/>
    </source>
</evidence>
<proteinExistence type="inferred from homology"/>
<keyword evidence="7" id="KW-0479">Metal-binding</keyword>
<evidence type="ECO:0000256" key="3">
    <source>
        <dbReference type="ARBA" id="ARBA00004496"/>
    </source>
</evidence>
<evidence type="ECO:0000256" key="10">
    <source>
        <dbReference type="ARBA" id="ARBA00023316"/>
    </source>
</evidence>
<evidence type="ECO:0000256" key="4">
    <source>
        <dbReference type="ARBA" id="ARBA00007553"/>
    </source>
</evidence>
<protein>
    <recommendedName>
        <fullName evidence="11">1,6-anhydro-N-acetylmuramyl-L-alanine amidase AmpD</fullName>
        <ecNumber evidence="5">3.5.1.28</ecNumber>
    </recommendedName>
    <alternativeName>
        <fullName evidence="12">N-acetylmuramoyl-L-alanine amidase</fullName>
    </alternativeName>
</protein>
<dbReference type="GO" id="GO:0005737">
    <property type="term" value="C:cytoplasm"/>
    <property type="evidence" value="ECO:0007669"/>
    <property type="project" value="UniProtKB-SubCell"/>
</dbReference>
<name>A0A432Y2Q3_9GAMM</name>
<sequence length="202" mass="23100">MTILGHKLYRFAEPVKRHTIKNHCIDGVKHCASPHFDERPDALDISLLVIHCISLPEGCYGTPYVNKLFTQGLSDQDGDEFTPLTGLRVSSHLLIRRDGSVEQYVPFDKRAWHAGVSCYEGRERCNDFSIGIELEGTDHSPYSERQYQSLVDVTRTILDYYPKLTVDRITGHQHIAPGRKSDPGRCFDWPYFFNALSRKDSL</sequence>
<evidence type="ECO:0000256" key="6">
    <source>
        <dbReference type="ARBA" id="ARBA00022490"/>
    </source>
</evidence>
<dbReference type="InterPro" id="IPR051206">
    <property type="entry name" value="NAMLAA_amidase_2"/>
</dbReference>
<gene>
    <name evidence="14" type="ORF">CWE25_06910</name>
</gene>
<evidence type="ECO:0000259" key="13">
    <source>
        <dbReference type="SMART" id="SM00644"/>
    </source>
</evidence>
<dbReference type="SUPFAM" id="SSF55846">
    <property type="entry name" value="N-acetylmuramoyl-L-alanine amidase-like"/>
    <property type="match status" value="1"/>
</dbReference>
<dbReference type="GO" id="GO:0046872">
    <property type="term" value="F:metal ion binding"/>
    <property type="evidence" value="ECO:0007669"/>
    <property type="project" value="UniProtKB-KW"/>
</dbReference>
<comment type="cofactor">
    <cofactor evidence="2">
        <name>Zn(2+)</name>
        <dbReference type="ChEBI" id="CHEBI:29105"/>
    </cofactor>
</comment>
<dbReference type="GO" id="GO:0009254">
    <property type="term" value="P:peptidoglycan turnover"/>
    <property type="evidence" value="ECO:0007669"/>
    <property type="project" value="TreeGrafter"/>
</dbReference>
<evidence type="ECO:0000256" key="1">
    <source>
        <dbReference type="ARBA" id="ARBA00001561"/>
    </source>
</evidence>
<dbReference type="InterPro" id="IPR002502">
    <property type="entry name" value="Amidase_domain"/>
</dbReference>
<dbReference type="SMART" id="SM00644">
    <property type="entry name" value="Ami_2"/>
    <property type="match status" value="1"/>
</dbReference>
<keyword evidence="9" id="KW-0862">Zinc</keyword>
<evidence type="ECO:0000256" key="8">
    <source>
        <dbReference type="ARBA" id="ARBA00022801"/>
    </source>
</evidence>
<comment type="catalytic activity">
    <reaction evidence="1">
        <text>Hydrolyzes the link between N-acetylmuramoyl residues and L-amino acid residues in certain cell-wall glycopeptides.</text>
        <dbReference type="EC" id="3.5.1.28"/>
    </reaction>
</comment>